<dbReference type="PANTHER" id="PTHR42910:SF1">
    <property type="entry name" value="MAJOR FACILITATOR SUPERFAMILY (MFS) PROFILE DOMAIN-CONTAINING PROTEIN"/>
    <property type="match status" value="1"/>
</dbReference>
<dbReference type="SUPFAM" id="SSF103473">
    <property type="entry name" value="MFS general substrate transporter"/>
    <property type="match status" value="1"/>
</dbReference>
<dbReference type="Pfam" id="PF07690">
    <property type="entry name" value="MFS_1"/>
    <property type="match status" value="1"/>
</dbReference>
<organism evidence="6 7">
    <name type="scientific">Xylanibacter brevis</name>
    <dbReference type="NCBI Taxonomy" id="83231"/>
    <lineage>
        <taxon>Bacteria</taxon>
        <taxon>Pseudomonadati</taxon>
        <taxon>Bacteroidota</taxon>
        <taxon>Bacteroidia</taxon>
        <taxon>Bacteroidales</taxon>
        <taxon>Prevotellaceae</taxon>
        <taxon>Xylanibacter</taxon>
    </lineage>
</organism>
<dbReference type="InterPro" id="IPR011701">
    <property type="entry name" value="MFS"/>
</dbReference>
<feature type="transmembrane region" description="Helical" evidence="4">
    <location>
        <begin position="138"/>
        <end position="159"/>
    </location>
</feature>
<reference evidence="6 7" key="1">
    <citation type="submission" date="2020-12" db="EMBL/GenBank/DDBJ databases">
        <title>Whole genome sequences of gut porcine anaerobes.</title>
        <authorList>
            <person name="Kubasova T."/>
            <person name="Jahodarova E."/>
            <person name="Rychlik I."/>
        </authorList>
    </citation>
    <scope>NUCLEOTIDE SEQUENCE [LARGE SCALE GENOMIC DNA]</scope>
    <source>
        <strain evidence="6 7">An925</strain>
    </source>
</reference>
<dbReference type="EMBL" id="JADYTN010000013">
    <property type="protein sequence ID" value="MCF2563876.1"/>
    <property type="molecule type" value="Genomic_DNA"/>
</dbReference>
<keyword evidence="2 4" id="KW-1133">Transmembrane helix</keyword>
<dbReference type="Gene3D" id="1.20.1250.20">
    <property type="entry name" value="MFS general substrate transporter like domains"/>
    <property type="match status" value="1"/>
</dbReference>
<sequence length="392" mass="42526">MKQLKENEGIARSLLITMAVVAGLTVANCYYNQPLLEMIRHDIGVSQHEANLITVVTQIGYALGLCFLIPMGDLYSRRRIIVVNMTVAAVMAVVIAVAHRVWMIWGASLLLGACSVIPQFFIPIAGQYSKKENKSRNMGVVLSGLLTGILASRVVSGYVGEWLGWREMFVIAALVMVLCMVLTLKIMPQIKSNYVGSYRGLMVSVFDMVKSNGRIRLYAIRAAFSFGSMMAIWSCLAFRLAEAPFFSGSEMVGTLGLCGIAGVIAASGVGKLVNQWGIRKMSVYGACLQLVAWATAYLFGDTFMGLVVAIILVDIGLQCLQLSNQIGCIQEVPHASNRANTIFMTTYFIGGSLGTYCAGLAWMREGWMGVCAVGVVLAVISLCITCFNGRRI</sequence>
<feature type="domain" description="Major facilitator superfamily (MFS) profile" evidence="5">
    <location>
        <begin position="11"/>
        <end position="392"/>
    </location>
</feature>
<dbReference type="CDD" id="cd17324">
    <property type="entry name" value="MFS_NepI_like"/>
    <property type="match status" value="1"/>
</dbReference>
<dbReference type="RefSeq" id="WP_301638092.1">
    <property type="nucleotide sequence ID" value="NZ_JADYTN010000013.1"/>
</dbReference>
<dbReference type="Proteomes" id="UP001200470">
    <property type="component" value="Unassembled WGS sequence"/>
</dbReference>
<name>A0ABS9CFL6_9BACT</name>
<feature type="transmembrane region" description="Helical" evidence="4">
    <location>
        <begin position="104"/>
        <end position="126"/>
    </location>
</feature>
<comment type="caution">
    <text evidence="6">The sequence shown here is derived from an EMBL/GenBank/DDBJ whole genome shotgun (WGS) entry which is preliminary data.</text>
</comment>
<feature type="transmembrane region" description="Helical" evidence="4">
    <location>
        <begin position="218"/>
        <end position="239"/>
    </location>
</feature>
<feature type="transmembrane region" description="Helical" evidence="4">
    <location>
        <begin position="12"/>
        <end position="31"/>
    </location>
</feature>
<feature type="transmembrane region" description="Helical" evidence="4">
    <location>
        <begin position="51"/>
        <end position="69"/>
    </location>
</feature>
<dbReference type="InterPro" id="IPR036259">
    <property type="entry name" value="MFS_trans_sf"/>
</dbReference>
<dbReference type="PANTHER" id="PTHR42910">
    <property type="entry name" value="TRANSPORTER SCO4007-RELATED"/>
    <property type="match status" value="1"/>
</dbReference>
<evidence type="ECO:0000313" key="6">
    <source>
        <dbReference type="EMBL" id="MCF2563876.1"/>
    </source>
</evidence>
<evidence type="ECO:0000256" key="2">
    <source>
        <dbReference type="ARBA" id="ARBA00022989"/>
    </source>
</evidence>
<accession>A0ABS9CFL6</accession>
<evidence type="ECO:0000256" key="4">
    <source>
        <dbReference type="SAM" id="Phobius"/>
    </source>
</evidence>
<feature type="transmembrane region" description="Helical" evidence="4">
    <location>
        <begin position="251"/>
        <end position="269"/>
    </location>
</feature>
<protein>
    <submittedName>
        <fullName evidence="6">MFS transporter</fullName>
    </submittedName>
</protein>
<feature type="transmembrane region" description="Helical" evidence="4">
    <location>
        <begin position="367"/>
        <end position="387"/>
    </location>
</feature>
<evidence type="ECO:0000256" key="3">
    <source>
        <dbReference type="ARBA" id="ARBA00023136"/>
    </source>
</evidence>
<feature type="transmembrane region" description="Helical" evidence="4">
    <location>
        <begin position="81"/>
        <end position="98"/>
    </location>
</feature>
<keyword evidence="1 4" id="KW-0812">Transmembrane</keyword>
<proteinExistence type="predicted"/>
<evidence type="ECO:0000259" key="5">
    <source>
        <dbReference type="PROSITE" id="PS50850"/>
    </source>
</evidence>
<feature type="transmembrane region" description="Helical" evidence="4">
    <location>
        <begin position="165"/>
        <end position="184"/>
    </location>
</feature>
<dbReference type="InterPro" id="IPR020846">
    <property type="entry name" value="MFS_dom"/>
</dbReference>
<evidence type="ECO:0000256" key="1">
    <source>
        <dbReference type="ARBA" id="ARBA00022692"/>
    </source>
</evidence>
<dbReference type="PROSITE" id="PS50850">
    <property type="entry name" value="MFS"/>
    <property type="match status" value="1"/>
</dbReference>
<gene>
    <name evidence="6" type="ORF">I6E12_07100</name>
</gene>
<keyword evidence="7" id="KW-1185">Reference proteome</keyword>
<keyword evidence="3 4" id="KW-0472">Membrane</keyword>
<evidence type="ECO:0000313" key="7">
    <source>
        <dbReference type="Proteomes" id="UP001200470"/>
    </source>
</evidence>